<proteinExistence type="predicted"/>
<dbReference type="EMBL" id="UYJE01009836">
    <property type="protein sequence ID" value="VDI77398.1"/>
    <property type="molecule type" value="Genomic_DNA"/>
</dbReference>
<keyword evidence="2" id="KW-1185">Reference proteome</keyword>
<accession>A0A8B6HC80</accession>
<reference evidence="1" key="1">
    <citation type="submission" date="2018-11" db="EMBL/GenBank/DDBJ databases">
        <authorList>
            <person name="Alioto T."/>
            <person name="Alioto T."/>
        </authorList>
    </citation>
    <scope>NUCLEOTIDE SEQUENCE</scope>
</reference>
<protein>
    <submittedName>
        <fullName evidence="1">Uncharacterized protein</fullName>
    </submittedName>
</protein>
<feature type="non-terminal residue" evidence="1">
    <location>
        <position position="1"/>
    </location>
</feature>
<comment type="caution">
    <text evidence="1">The sequence shown here is derived from an EMBL/GenBank/DDBJ whole genome shotgun (WGS) entry which is preliminary data.</text>
</comment>
<gene>
    <name evidence="1" type="ORF">MGAL_10B068458</name>
</gene>
<dbReference type="AlphaFoldDB" id="A0A8B6HC80"/>
<sequence>KTSFVCRSIYFDNYICYFVRKNFQRENTRNYGKRCNNIRVRSSLIHAMLLLGG</sequence>
<dbReference type="Proteomes" id="UP000596742">
    <property type="component" value="Unassembled WGS sequence"/>
</dbReference>
<organism evidence="1 2">
    <name type="scientific">Mytilus galloprovincialis</name>
    <name type="common">Mediterranean mussel</name>
    <dbReference type="NCBI Taxonomy" id="29158"/>
    <lineage>
        <taxon>Eukaryota</taxon>
        <taxon>Metazoa</taxon>
        <taxon>Spiralia</taxon>
        <taxon>Lophotrochozoa</taxon>
        <taxon>Mollusca</taxon>
        <taxon>Bivalvia</taxon>
        <taxon>Autobranchia</taxon>
        <taxon>Pteriomorphia</taxon>
        <taxon>Mytilida</taxon>
        <taxon>Mytiloidea</taxon>
        <taxon>Mytilidae</taxon>
        <taxon>Mytilinae</taxon>
        <taxon>Mytilus</taxon>
    </lineage>
</organism>
<evidence type="ECO:0000313" key="2">
    <source>
        <dbReference type="Proteomes" id="UP000596742"/>
    </source>
</evidence>
<name>A0A8B6HC80_MYTGA</name>
<evidence type="ECO:0000313" key="1">
    <source>
        <dbReference type="EMBL" id="VDI77398.1"/>
    </source>
</evidence>